<evidence type="ECO:0000313" key="8">
    <source>
        <dbReference type="Proteomes" id="UP000053097"/>
    </source>
</evidence>
<feature type="non-terminal residue" evidence="7">
    <location>
        <position position="1"/>
    </location>
</feature>
<dbReference type="GO" id="GO:0005783">
    <property type="term" value="C:endoplasmic reticulum"/>
    <property type="evidence" value="ECO:0007669"/>
    <property type="project" value="TreeGrafter"/>
</dbReference>
<dbReference type="GO" id="GO:0005975">
    <property type="term" value="P:carbohydrate metabolic process"/>
    <property type="evidence" value="ECO:0007669"/>
    <property type="project" value="InterPro"/>
</dbReference>
<dbReference type="GO" id="GO:0005509">
    <property type="term" value="F:calcium ion binding"/>
    <property type="evidence" value="ECO:0007669"/>
    <property type="project" value="InterPro"/>
</dbReference>
<dbReference type="InterPro" id="IPR012341">
    <property type="entry name" value="6hp_glycosidase-like_sf"/>
</dbReference>
<evidence type="ECO:0000313" key="7">
    <source>
        <dbReference type="EMBL" id="EZA49024.1"/>
    </source>
</evidence>
<evidence type="ECO:0000256" key="2">
    <source>
        <dbReference type="ARBA" id="ARBA00004922"/>
    </source>
</evidence>
<sequence>HMSLGGLGDSFYEYLLKAWIQSGKEDVEARQMYDEAVAAITEHMIKTSPGKLVYVSDLKYDRLEHKMGHLACFAGKFLYISTYVDNIFIVI</sequence>
<organism evidence="7 8">
    <name type="scientific">Ooceraea biroi</name>
    <name type="common">Clonal raider ant</name>
    <name type="synonym">Cerapachys biroi</name>
    <dbReference type="NCBI Taxonomy" id="2015173"/>
    <lineage>
        <taxon>Eukaryota</taxon>
        <taxon>Metazoa</taxon>
        <taxon>Ecdysozoa</taxon>
        <taxon>Arthropoda</taxon>
        <taxon>Hexapoda</taxon>
        <taxon>Insecta</taxon>
        <taxon>Pterygota</taxon>
        <taxon>Neoptera</taxon>
        <taxon>Endopterygota</taxon>
        <taxon>Hymenoptera</taxon>
        <taxon>Apocrita</taxon>
        <taxon>Aculeata</taxon>
        <taxon>Formicoidea</taxon>
        <taxon>Formicidae</taxon>
        <taxon>Dorylinae</taxon>
        <taxon>Ooceraea</taxon>
    </lineage>
</organism>
<comment type="pathway">
    <text evidence="2">Protein modification; protein glycosylation.</text>
</comment>
<dbReference type="OrthoDB" id="8118055at2759"/>
<gene>
    <name evidence="7" type="ORF">X777_12842</name>
</gene>
<dbReference type="InterPro" id="IPR050749">
    <property type="entry name" value="Glycosyl_Hydrolase_47"/>
</dbReference>
<reference evidence="7 8" key="1">
    <citation type="journal article" date="2014" name="Curr. Biol.">
        <title>The genome of the clonal raider ant Cerapachys biroi.</title>
        <authorList>
            <person name="Oxley P.R."/>
            <person name="Ji L."/>
            <person name="Fetter-Pruneda I."/>
            <person name="McKenzie S.K."/>
            <person name="Li C."/>
            <person name="Hu H."/>
            <person name="Zhang G."/>
            <person name="Kronauer D.J."/>
        </authorList>
    </citation>
    <scope>NUCLEOTIDE SEQUENCE [LARGE SCALE GENOMIC DNA]</scope>
</reference>
<dbReference type="PRINTS" id="PR00747">
    <property type="entry name" value="GLYHDRLASE47"/>
</dbReference>
<evidence type="ECO:0000256" key="3">
    <source>
        <dbReference type="ARBA" id="ARBA00007658"/>
    </source>
</evidence>
<dbReference type="InterPro" id="IPR036026">
    <property type="entry name" value="Seven-hairpin_glycosidases"/>
</dbReference>
<evidence type="ECO:0000256" key="1">
    <source>
        <dbReference type="ARBA" id="ARBA00001913"/>
    </source>
</evidence>
<comment type="cofactor">
    <cofactor evidence="1">
        <name>Ca(2+)</name>
        <dbReference type="ChEBI" id="CHEBI:29108"/>
    </cofactor>
</comment>
<evidence type="ECO:0000256" key="6">
    <source>
        <dbReference type="RuleBase" id="RU361193"/>
    </source>
</evidence>
<dbReference type="Proteomes" id="UP000053097">
    <property type="component" value="Unassembled WGS sequence"/>
</dbReference>
<dbReference type="EC" id="3.2.1.-" evidence="6"/>
<dbReference type="InterPro" id="IPR001382">
    <property type="entry name" value="Glyco_hydro_47"/>
</dbReference>
<name>A0A026W1U0_OOCBI</name>
<keyword evidence="5" id="KW-1015">Disulfide bond</keyword>
<dbReference type="PANTHER" id="PTHR11742">
    <property type="entry name" value="MANNOSYL-OLIGOSACCHARIDE ALPHA-1,2-MANNOSIDASE-RELATED"/>
    <property type="match status" value="1"/>
</dbReference>
<comment type="similarity">
    <text evidence="3 6">Belongs to the glycosyl hydrolase 47 family.</text>
</comment>
<keyword evidence="8" id="KW-1185">Reference proteome</keyword>
<keyword evidence="6" id="KW-0326">Glycosidase</keyword>
<protein>
    <recommendedName>
        <fullName evidence="6">alpha-1,2-Mannosidase</fullName>
        <ecNumber evidence="6">3.2.1.-</ecNumber>
    </recommendedName>
</protein>
<proteinExistence type="inferred from homology"/>
<dbReference type="PANTHER" id="PTHR11742:SF6">
    <property type="entry name" value="MANNOSYL-OLIGOSACCHARIDE ALPHA-1,2-MANNOSIDASE IA-RELATED"/>
    <property type="match status" value="1"/>
</dbReference>
<dbReference type="AlphaFoldDB" id="A0A026W1U0"/>
<accession>A0A026W1U0</accession>
<dbReference type="SUPFAM" id="SSF48225">
    <property type="entry name" value="Seven-hairpin glycosidases"/>
    <property type="match status" value="1"/>
</dbReference>
<dbReference type="GO" id="GO:0000139">
    <property type="term" value="C:Golgi membrane"/>
    <property type="evidence" value="ECO:0007669"/>
    <property type="project" value="TreeGrafter"/>
</dbReference>
<evidence type="ECO:0000256" key="4">
    <source>
        <dbReference type="ARBA" id="ARBA00022801"/>
    </source>
</evidence>
<dbReference type="OMA" id="ACFAGKF"/>
<dbReference type="Gene3D" id="1.50.10.10">
    <property type="match status" value="1"/>
</dbReference>
<dbReference type="Pfam" id="PF01532">
    <property type="entry name" value="Glyco_hydro_47"/>
    <property type="match status" value="1"/>
</dbReference>
<dbReference type="EMBL" id="KK107552">
    <property type="protein sequence ID" value="EZA49024.1"/>
    <property type="molecule type" value="Genomic_DNA"/>
</dbReference>
<keyword evidence="4 6" id="KW-0378">Hydrolase</keyword>
<dbReference type="GO" id="GO:0004571">
    <property type="term" value="F:mannosyl-oligosaccharide 1,2-alpha-mannosidase activity"/>
    <property type="evidence" value="ECO:0007669"/>
    <property type="project" value="InterPro"/>
</dbReference>
<evidence type="ECO:0000256" key="5">
    <source>
        <dbReference type="ARBA" id="ARBA00023157"/>
    </source>
</evidence>